<dbReference type="GO" id="GO:0044877">
    <property type="term" value="F:protein-containing complex binding"/>
    <property type="evidence" value="ECO:0007669"/>
    <property type="project" value="TreeGrafter"/>
</dbReference>
<evidence type="ECO:0000259" key="1">
    <source>
        <dbReference type="Pfam" id="PF01370"/>
    </source>
</evidence>
<dbReference type="PANTHER" id="PTHR12126">
    <property type="entry name" value="NADH-UBIQUINONE OXIDOREDUCTASE 39 KDA SUBUNIT-RELATED"/>
    <property type="match status" value="1"/>
</dbReference>
<evidence type="ECO:0000313" key="3">
    <source>
        <dbReference type="Proteomes" id="UP000732377"/>
    </source>
</evidence>
<dbReference type="CDD" id="cd05271">
    <property type="entry name" value="NDUFA9_like_SDR_a"/>
    <property type="match status" value="1"/>
</dbReference>
<accession>A0A953I793</accession>
<comment type="caution">
    <text evidence="2">The sequence shown here is derived from an EMBL/GenBank/DDBJ whole genome shotgun (WGS) entry which is preliminary data.</text>
</comment>
<sequence length="303" mass="32948">MAVVLVAGGTGFIGSYIVRRLAQDGHRVIVMSRDPGKARGRVPDGVEVRAGDVTDGATLGPALAGAEVVVCAVQFPNHPVENPRRGHTYIRVDGEGTVRLVGAARKAGVSRFVYISGAGTREGQTKPWFRAKLMAEKAIRESGIPYTIFRPSWVYGPEDRSLNKFATFARLLPFVPVIGSGRTRVQPLYVGDLADAVAASLRTGAALNRTYDIGGPQELTMDEIIRTMLRVMGRRRPLLHSPAWLMKAAAWPLQFLPTPPFSPGAVDFVLMEEPVDNGQVLQDLGLTLTPLERGLSYLRPEPR</sequence>
<dbReference type="PANTHER" id="PTHR12126:SF11">
    <property type="entry name" value="NADH DEHYDROGENASE [UBIQUINONE] 1 ALPHA SUBCOMPLEX SUBUNIT 9, MITOCHONDRIAL"/>
    <property type="match status" value="1"/>
</dbReference>
<gene>
    <name evidence="2" type="ORF">CWE10_05965</name>
</gene>
<dbReference type="Gene3D" id="3.40.50.720">
    <property type="entry name" value="NAD(P)-binding Rossmann-like Domain"/>
    <property type="match status" value="1"/>
</dbReference>
<dbReference type="InterPro" id="IPR036291">
    <property type="entry name" value="NAD(P)-bd_dom_sf"/>
</dbReference>
<dbReference type="Proteomes" id="UP000732377">
    <property type="component" value="Unassembled WGS sequence"/>
</dbReference>
<dbReference type="AlphaFoldDB" id="A0A953I793"/>
<dbReference type="SUPFAM" id="SSF51735">
    <property type="entry name" value="NAD(P)-binding Rossmann-fold domains"/>
    <property type="match status" value="1"/>
</dbReference>
<proteinExistence type="predicted"/>
<name>A0A953I793_SYMTR</name>
<protein>
    <recommendedName>
        <fullName evidence="1">NAD-dependent epimerase/dehydratase domain-containing protein</fullName>
    </recommendedName>
</protein>
<organism evidence="2 3">
    <name type="scientific">Symbiobacterium thermophilum</name>
    <dbReference type="NCBI Taxonomy" id="2734"/>
    <lineage>
        <taxon>Bacteria</taxon>
        <taxon>Bacillati</taxon>
        <taxon>Bacillota</taxon>
        <taxon>Clostridia</taxon>
        <taxon>Eubacteriales</taxon>
        <taxon>Symbiobacteriaceae</taxon>
        <taxon>Symbiobacterium</taxon>
    </lineage>
</organism>
<dbReference type="EMBL" id="PIUK01000038">
    <property type="protein sequence ID" value="MBY6275758.1"/>
    <property type="molecule type" value="Genomic_DNA"/>
</dbReference>
<dbReference type="InterPro" id="IPR001509">
    <property type="entry name" value="Epimerase_deHydtase"/>
</dbReference>
<feature type="domain" description="NAD-dependent epimerase/dehydratase" evidence="1">
    <location>
        <begin position="4"/>
        <end position="214"/>
    </location>
</feature>
<dbReference type="InterPro" id="IPR051207">
    <property type="entry name" value="ComplexI_NDUFA9_subunit"/>
</dbReference>
<evidence type="ECO:0000313" key="2">
    <source>
        <dbReference type="EMBL" id="MBY6275758.1"/>
    </source>
</evidence>
<dbReference type="Pfam" id="PF01370">
    <property type="entry name" value="Epimerase"/>
    <property type="match status" value="1"/>
</dbReference>
<reference evidence="2" key="1">
    <citation type="submission" date="2017-11" db="EMBL/GenBank/DDBJ databases">
        <title>Three new genomes from thermophilic consortium.</title>
        <authorList>
            <person name="Quaggio R."/>
            <person name="Amgarten D."/>
            <person name="Setubal J.C."/>
        </authorList>
    </citation>
    <scope>NUCLEOTIDE SEQUENCE</scope>
    <source>
        <strain evidence="2">ZCTH01-B2</strain>
    </source>
</reference>